<protein>
    <submittedName>
        <fullName evidence="1">Uncharacterized protein</fullName>
    </submittedName>
</protein>
<dbReference type="STRING" id="476652.DEAC_c43300"/>
<keyword evidence="2" id="KW-1185">Reference proteome</keyword>
<name>A0A0J1FK05_9FIRM</name>
<dbReference type="PATRIC" id="fig|476652.3.peg.4593"/>
<dbReference type="Proteomes" id="UP000036356">
    <property type="component" value="Unassembled WGS sequence"/>
</dbReference>
<reference evidence="1 2" key="1">
    <citation type="submission" date="2015-06" db="EMBL/GenBank/DDBJ databases">
        <title>Draft genome of the moderately acidophilic sulfate reducer Candidatus Desulfosporosinus acididurans strain M1.</title>
        <authorList>
            <person name="Poehlein A."/>
            <person name="Petzsch P."/>
            <person name="Johnson B.D."/>
            <person name="Schloemann M."/>
            <person name="Daniel R."/>
            <person name="Muehling M."/>
        </authorList>
    </citation>
    <scope>NUCLEOTIDE SEQUENCE [LARGE SCALE GENOMIC DNA]</scope>
    <source>
        <strain evidence="1 2">M1</strain>
    </source>
</reference>
<comment type="caution">
    <text evidence="1">The sequence shown here is derived from an EMBL/GenBank/DDBJ whole genome shotgun (WGS) entry which is preliminary data.</text>
</comment>
<sequence length="47" mass="5355">MLKIVLDNFIDIKTYIITGSISGLASSITLTRSSKAWNGRELKWHEF</sequence>
<evidence type="ECO:0000313" key="1">
    <source>
        <dbReference type="EMBL" id="KLU63762.1"/>
    </source>
</evidence>
<dbReference type="AlphaFoldDB" id="A0A0J1FK05"/>
<gene>
    <name evidence="1" type="ORF">DEAC_c43300</name>
</gene>
<dbReference type="EMBL" id="LDZY01000027">
    <property type="protein sequence ID" value="KLU63762.1"/>
    <property type="molecule type" value="Genomic_DNA"/>
</dbReference>
<accession>A0A0J1FK05</accession>
<evidence type="ECO:0000313" key="2">
    <source>
        <dbReference type="Proteomes" id="UP000036356"/>
    </source>
</evidence>
<proteinExistence type="predicted"/>
<organism evidence="1 2">
    <name type="scientific">Desulfosporosinus acididurans</name>
    <dbReference type="NCBI Taxonomy" id="476652"/>
    <lineage>
        <taxon>Bacteria</taxon>
        <taxon>Bacillati</taxon>
        <taxon>Bacillota</taxon>
        <taxon>Clostridia</taxon>
        <taxon>Eubacteriales</taxon>
        <taxon>Desulfitobacteriaceae</taxon>
        <taxon>Desulfosporosinus</taxon>
    </lineage>
</organism>